<gene>
    <name evidence="1" type="ORF">HY730_01060</name>
</gene>
<organism evidence="1 2">
    <name type="scientific">Tectimicrobiota bacterium</name>
    <dbReference type="NCBI Taxonomy" id="2528274"/>
    <lineage>
        <taxon>Bacteria</taxon>
        <taxon>Pseudomonadati</taxon>
        <taxon>Nitrospinota/Tectimicrobiota group</taxon>
        <taxon>Candidatus Tectimicrobiota</taxon>
    </lineage>
</organism>
<comment type="caution">
    <text evidence="1">The sequence shown here is derived from an EMBL/GenBank/DDBJ whole genome shotgun (WGS) entry which is preliminary data.</text>
</comment>
<name>A0A933GJE2_UNCTE</name>
<evidence type="ECO:0000313" key="1">
    <source>
        <dbReference type="EMBL" id="MBI4594951.1"/>
    </source>
</evidence>
<protein>
    <submittedName>
        <fullName evidence="1">Uncharacterized protein</fullName>
    </submittedName>
</protein>
<accession>A0A933GJE2</accession>
<dbReference type="EMBL" id="JACQWF010000050">
    <property type="protein sequence ID" value="MBI4594951.1"/>
    <property type="molecule type" value="Genomic_DNA"/>
</dbReference>
<reference evidence="1" key="1">
    <citation type="submission" date="2020-07" db="EMBL/GenBank/DDBJ databases">
        <title>Huge and variable diversity of episymbiotic CPR bacteria and DPANN archaea in groundwater ecosystems.</title>
        <authorList>
            <person name="He C.Y."/>
            <person name="Keren R."/>
            <person name="Whittaker M."/>
            <person name="Farag I.F."/>
            <person name="Doudna J."/>
            <person name="Cate J.H.D."/>
            <person name="Banfield J.F."/>
        </authorList>
    </citation>
    <scope>NUCLEOTIDE SEQUENCE</scope>
    <source>
        <strain evidence="1">NC_groundwater_1482_Ag_S-0.65um_47_24</strain>
    </source>
</reference>
<dbReference type="AlphaFoldDB" id="A0A933GJE2"/>
<sequence>MKFDELKTEWQMETAHLSSITEIALNYAYQQIIGMGNMAIPYILTELKKQPDHWFWALKSITGEDPVKPEDRGHMQKMTEAWLCWGKGRGYLL</sequence>
<evidence type="ECO:0000313" key="2">
    <source>
        <dbReference type="Proteomes" id="UP000772181"/>
    </source>
</evidence>
<proteinExistence type="predicted"/>
<dbReference type="Proteomes" id="UP000772181">
    <property type="component" value="Unassembled WGS sequence"/>
</dbReference>